<name>A0A1R0KSU9_9PSEU</name>
<dbReference type="OrthoDB" id="3624221at2"/>
<protein>
    <recommendedName>
        <fullName evidence="3">PE domain-containing protein</fullName>
    </recommendedName>
</protein>
<dbReference type="AlphaFoldDB" id="A0A1R0KSU9"/>
<evidence type="ECO:0000313" key="2">
    <source>
        <dbReference type="Proteomes" id="UP000187486"/>
    </source>
</evidence>
<keyword evidence="2" id="KW-1185">Reference proteome</keyword>
<evidence type="ECO:0008006" key="3">
    <source>
        <dbReference type="Google" id="ProtNLM"/>
    </source>
</evidence>
<sequence>MDIIGDAASAVKAVWGDIFTPPEPTVYGGGGGGGGGFEMSPEELKTVIGLWEDELQKVVDDGDKIDLIVSDLMPPGQDEASSSYVDSGIESLLGLQKQNESMRAYIEGYIAKLEVARSKTMVTDQANTLRTT</sequence>
<dbReference type="STRING" id="76021.BS329_17450"/>
<dbReference type="RefSeq" id="WP_076162049.1">
    <property type="nucleotide sequence ID" value="NZ_JBEZVB010000062.1"/>
</dbReference>
<dbReference type="Proteomes" id="UP000187486">
    <property type="component" value="Unassembled WGS sequence"/>
</dbReference>
<accession>A0A1R0KSU9</accession>
<gene>
    <name evidence="1" type="ORF">BS329_17450</name>
</gene>
<dbReference type="EMBL" id="MQUQ01000009">
    <property type="protein sequence ID" value="OLZ51035.1"/>
    <property type="molecule type" value="Genomic_DNA"/>
</dbReference>
<reference evidence="1 2" key="1">
    <citation type="submission" date="2016-01" db="EMBL/GenBank/DDBJ databases">
        <title>Amycolatopsis coloradensis genome sequencing and assembly.</title>
        <authorList>
            <person name="Mayilraj S."/>
        </authorList>
    </citation>
    <scope>NUCLEOTIDE SEQUENCE [LARGE SCALE GENOMIC DNA]</scope>
    <source>
        <strain evidence="1 2">DSM 44225</strain>
    </source>
</reference>
<evidence type="ECO:0000313" key="1">
    <source>
        <dbReference type="EMBL" id="OLZ51035.1"/>
    </source>
</evidence>
<comment type="caution">
    <text evidence="1">The sequence shown here is derived from an EMBL/GenBank/DDBJ whole genome shotgun (WGS) entry which is preliminary data.</text>
</comment>
<organism evidence="1 2">
    <name type="scientific">Amycolatopsis coloradensis</name>
    <dbReference type="NCBI Taxonomy" id="76021"/>
    <lineage>
        <taxon>Bacteria</taxon>
        <taxon>Bacillati</taxon>
        <taxon>Actinomycetota</taxon>
        <taxon>Actinomycetes</taxon>
        <taxon>Pseudonocardiales</taxon>
        <taxon>Pseudonocardiaceae</taxon>
        <taxon>Amycolatopsis</taxon>
    </lineage>
</organism>
<proteinExistence type="predicted"/>